<dbReference type="Pfam" id="PF13181">
    <property type="entry name" value="TPR_8"/>
    <property type="match status" value="1"/>
</dbReference>
<dbReference type="Gene3D" id="1.25.40.10">
    <property type="entry name" value="Tetratricopeptide repeat domain"/>
    <property type="match status" value="1"/>
</dbReference>
<dbReference type="Proteomes" id="UP000318939">
    <property type="component" value="Chromosome"/>
</dbReference>
<proteinExistence type="predicted"/>
<dbReference type="PANTHER" id="PTHR21621">
    <property type="entry name" value="RIBOSOMAL PROTEIN S6 MODIFICATION PROTEIN"/>
    <property type="match status" value="1"/>
</dbReference>
<evidence type="ECO:0000313" key="2">
    <source>
        <dbReference type="EMBL" id="WFS22240.1"/>
    </source>
</evidence>
<dbReference type="SUPFAM" id="SSF56059">
    <property type="entry name" value="Glutathione synthetase ATP-binding domain-like"/>
    <property type="match status" value="1"/>
</dbReference>
<dbReference type="InterPro" id="IPR011990">
    <property type="entry name" value="TPR-like_helical_dom_sf"/>
</dbReference>
<dbReference type="SUPFAM" id="SSF48452">
    <property type="entry name" value="TPR-like"/>
    <property type="match status" value="1"/>
</dbReference>
<dbReference type="EMBL" id="CP117267">
    <property type="protein sequence ID" value="WFS22240.1"/>
    <property type="molecule type" value="Genomic_DNA"/>
</dbReference>
<dbReference type="InterPro" id="IPR019734">
    <property type="entry name" value="TPR_rpt"/>
</dbReference>
<keyword evidence="1" id="KW-0802">TPR repeat</keyword>
<dbReference type="SMART" id="SM00028">
    <property type="entry name" value="TPR"/>
    <property type="match status" value="2"/>
</dbReference>
<protein>
    <submittedName>
        <fullName evidence="2">Tetratricopeptide repeat protein</fullName>
    </submittedName>
</protein>
<sequence>MSQPEADFSQHVSAIMAPMIGLSAEDEAAAWLKRGNFLQRMGQFALSIEAYDKGLARLPGHIKCLCNKAQAFEQLGRRLEALETAQAALRLDPESQEALLLCGTFELRLGNSAGAHACFLTVAEKGVVRNYPAAQKPARFRILMLFSPEAGNTPYEDLINGGRFDSEVIMVLRGYRNDPDVRDPRVDVVVNLVSETDFGLDVIASAIDLADSLGRPVVNHPRLILGTDRESISQRLAHVPDTVMPATVRIDAGDLCRRVRDQATPSLPVIVRHATTHGGEMMELVDSPEALLDFAEEAGERMLYLTDYVDYRSADGLFRKYRFLFVGDEILPYHLAIGDGWKVHHASTRMGDVEWMRMEEQAFLADPASIFGISGMAALETIRRQVGLDYCGIDCALDAEGRVVVFEVNASMLIHNDNPGFEYKTPYVLAIKAAFERLLERRASEYRVMTGRPAIA</sequence>
<dbReference type="RefSeq" id="WP_161990916.1">
    <property type="nucleotide sequence ID" value="NZ_CP117267.1"/>
</dbReference>
<name>A0ABY8IGN9_9HYPH</name>
<gene>
    <name evidence="2" type="ORF">PR018_13925</name>
</gene>
<reference evidence="2" key="1">
    <citation type="journal article" date="2019" name="Phytopathology">
        <title>A Novel Group of Rhizobium tumorigenes-Like Agrobacteria Associated with Crown Gall Disease of Rhododendron and Blueberry.</title>
        <authorList>
            <person name="Kuzmanovic N."/>
            <person name="Behrens P."/>
            <person name="Idczak E."/>
            <person name="Wagner S."/>
            <person name="Gotz M."/>
            <person name="Sproer C."/>
            <person name="Bunk B."/>
            <person name="Overmann J."/>
            <person name="Smalla K."/>
        </authorList>
    </citation>
    <scope>NUCLEOTIDE SEQUENCE</scope>
    <source>
        <strain evidence="2">Rho-6.2</strain>
    </source>
</reference>
<dbReference type="PROSITE" id="PS50005">
    <property type="entry name" value="TPR"/>
    <property type="match status" value="1"/>
</dbReference>
<keyword evidence="3" id="KW-1185">Reference proteome</keyword>
<reference evidence="2" key="2">
    <citation type="journal article" date="2023" name="MicrobiologyOpen">
        <title>Genomics of the tumorigenes clade of the family Rhizobiaceae and description of Rhizobium rhododendri sp. nov.</title>
        <authorList>
            <person name="Kuzmanovic N."/>
            <person name="diCenzo G.C."/>
            <person name="Bunk B."/>
            <person name="Sproeer C."/>
            <person name="Fruehling A."/>
            <person name="Neumann-Schaal M."/>
            <person name="Overmann J."/>
            <person name="Smalla K."/>
        </authorList>
    </citation>
    <scope>NUCLEOTIDE SEQUENCE</scope>
    <source>
        <strain evidence="2">Rho-6.2</strain>
    </source>
</reference>
<feature type="repeat" description="TPR" evidence="1">
    <location>
        <begin position="28"/>
        <end position="61"/>
    </location>
</feature>
<evidence type="ECO:0000256" key="1">
    <source>
        <dbReference type="PROSITE-ProRule" id="PRU00339"/>
    </source>
</evidence>
<dbReference type="PANTHER" id="PTHR21621:SF0">
    <property type="entry name" value="BETA-CITRYLGLUTAMATE SYNTHASE B-RELATED"/>
    <property type="match status" value="1"/>
</dbReference>
<organism evidence="2 3">
    <name type="scientific">Rhizobium rhododendri</name>
    <dbReference type="NCBI Taxonomy" id="2506430"/>
    <lineage>
        <taxon>Bacteria</taxon>
        <taxon>Pseudomonadati</taxon>
        <taxon>Pseudomonadota</taxon>
        <taxon>Alphaproteobacteria</taxon>
        <taxon>Hyphomicrobiales</taxon>
        <taxon>Rhizobiaceae</taxon>
        <taxon>Rhizobium/Agrobacterium group</taxon>
        <taxon>Rhizobium</taxon>
    </lineage>
</organism>
<accession>A0ABY8IGN9</accession>
<evidence type="ECO:0000313" key="3">
    <source>
        <dbReference type="Proteomes" id="UP000318939"/>
    </source>
</evidence>
<dbReference type="Gene3D" id="3.30.470.20">
    <property type="entry name" value="ATP-grasp fold, B domain"/>
    <property type="match status" value="1"/>
</dbReference>